<feature type="region of interest" description="Disordered" evidence="1">
    <location>
        <begin position="55"/>
        <end position="113"/>
    </location>
</feature>
<dbReference type="AlphaFoldDB" id="A0A4C1ZVU7"/>
<reference evidence="2 3" key="1">
    <citation type="journal article" date="2019" name="Commun. Biol.">
        <title>The bagworm genome reveals a unique fibroin gene that provides high tensile strength.</title>
        <authorList>
            <person name="Kono N."/>
            <person name="Nakamura H."/>
            <person name="Ohtoshi R."/>
            <person name="Tomita M."/>
            <person name="Numata K."/>
            <person name="Arakawa K."/>
        </authorList>
    </citation>
    <scope>NUCLEOTIDE SEQUENCE [LARGE SCALE GENOMIC DNA]</scope>
</reference>
<evidence type="ECO:0000313" key="3">
    <source>
        <dbReference type="Proteomes" id="UP000299102"/>
    </source>
</evidence>
<feature type="compositionally biased region" description="Low complexity" evidence="1">
    <location>
        <begin position="55"/>
        <end position="66"/>
    </location>
</feature>
<protein>
    <submittedName>
        <fullName evidence="2">Uncharacterized protein</fullName>
    </submittedName>
</protein>
<dbReference type="EMBL" id="BGZK01002241">
    <property type="protein sequence ID" value="GBP92130.1"/>
    <property type="molecule type" value="Genomic_DNA"/>
</dbReference>
<keyword evidence="3" id="KW-1185">Reference proteome</keyword>
<comment type="caution">
    <text evidence="2">The sequence shown here is derived from an EMBL/GenBank/DDBJ whole genome shotgun (WGS) entry which is preliminary data.</text>
</comment>
<feature type="compositionally biased region" description="Low complexity" evidence="1">
    <location>
        <begin position="81"/>
        <end position="98"/>
    </location>
</feature>
<name>A0A4C1ZVU7_EUMVA</name>
<proteinExistence type="predicted"/>
<gene>
    <name evidence="2" type="ORF">EVAR_100305_1</name>
</gene>
<sequence length="165" mass="17660">MSKKTQYDFHGHVKSSTRIGPACGLDPLRDHVLGSEIVKAIGREDNGQATAQVRAARRATGGRSASEVGPSELINWERRASGAPAPSRAAQSAPSPGGARAGRRPPLGDRVGRPRLSIPVALDQKYSPDYLCILRYFSISRTVAPPELHRCALSTTNAPLKATLR</sequence>
<accession>A0A4C1ZVU7</accession>
<evidence type="ECO:0000313" key="2">
    <source>
        <dbReference type="EMBL" id="GBP92130.1"/>
    </source>
</evidence>
<organism evidence="2 3">
    <name type="scientific">Eumeta variegata</name>
    <name type="common">Bagworm moth</name>
    <name type="synonym">Eumeta japonica</name>
    <dbReference type="NCBI Taxonomy" id="151549"/>
    <lineage>
        <taxon>Eukaryota</taxon>
        <taxon>Metazoa</taxon>
        <taxon>Ecdysozoa</taxon>
        <taxon>Arthropoda</taxon>
        <taxon>Hexapoda</taxon>
        <taxon>Insecta</taxon>
        <taxon>Pterygota</taxon>
        <taxon>Neoptera</taxon>
        <taxon>Endopterygota</taxon>
        <taxon>Lepidoptera</taxon>
        <taxon>Glossata</taxon>
        <taxon>Ditrysia</taxon>
        <taxon>Tineoidea</taxon>
        <taxon>Psychidae</taxon>
        <taxon>Oiketicinae</taxon>
        <taxon>Eumeta</taxon>
    </lineage>
</organism>
<evidence type="ECO:0000256" key="1">
    <source>
        <dbReference type="SAM" id="MobiDB-lite"/>
    </source>
</evidence>
<dbReference type="Proteomes" id="UP000299102">
    <property type="component" value="Unassembled WGS sequence"/>
</dbReference>